<evidence type="ECO:0000256" key="3">
    <source>
        <dbReference type="ARBA" id="ARBA00022723"/>
    </source>
</evidence>
<keyword evidence="2" id="KW-0813">Transport</keyword>
<dbReference type="InterPro" id="IPR050526">
    <property type="entry name" value="Rubredoxin_ET"/>
</dbReference>
<dbReference type="Proteomes" id="UP000306918">
    <property type="component" value="Unassembled WGS sequence"/>
</dbReference>
<dbReference type="Gene3D" id="2.20.28.10">
    <property type="match status" value="1"/>
</dbReference>
<dbReference type="OrthoDB" id="9758182at2"/>
<dbReference type="EMBL" id="STFF01000008">
    <property type="protein sequence ID" value="THU34117.1"/>
    <property type="molecule type" value="Genomic_DNA"/>
</dbReference>
<evidence type="ECO:0000259" key="6">
    <source>
        <dbReference type="PROSITE" id="PS50903"/>
    </source>
</evidence>
<keyword evidence="5" id="KW-0408">Iron</keyword>
<dbReference type="PANTHER" id="PTHR47627:SF1">
    <property type="entry name" value="RUBREDOXIN-1-RELATED"/>
    <property type="match status" value="1"/>
</dbReference>
<evidence type="ECO:0000256" key="2">
    <source>
        <dbReference type="ARBA" id="ARBA00022448"/>
    </source>
</evidence>
<evidence type="ECO:0000256" key="1">
    <source>
        <dbReference type="ARBA" id="ARBA00001965"/>
    </source>
</evidence>
<dbReference type="GO" id="GO:0043448">
    <property type="term" value="P:alkane catabolic process"/>
    <property type="evidence" value="ECO:0007669"/>
    <property type="project" value="TreeGrafter"/>
</dbReference>
<dbReference type="PANTHER" id="PTHR47627">
    <property type="entry name" value="RUBREDOXIN"/>
    <property type="match status" value="1"/>
</dbReference>
<proteinExistence type="predicted"/>
<sequence length="496" mass="57166">MRKYHHIKINLPGGIVAAGDLHAWMEAAERCGVDQVQFGNRQQLYCRADSANEKEFRNELDQLGVFYEVNRDEHANILTSYVAEDVFQNANWLSEGVYKDILGLFDYRPRLKLNLVDASQSFIPFFTGNINFISSPLSNYWYLYVRFPRTTIIYCWKGLIYSDDIPRITRLLEEAIIKNSTLTDGDALYNLVHAKEQFIMQPVAAELGIPQFALPYYEGFNRYGEKTWLGIYRRDECFPVSFLKDIAAICLKTKVGQLYITPWKSLIVKGIAQNDRAAWDIVLNKYRINVRHAANELNWQIEDLSEEGLNLKRYIIRQFDKDDVRTYGLSFAIKTKQKSGLFGLFGAVVIAKQFNTSRNKSAAMNRYDIMYTRDFNPNSREYILFRKGVLKEELGAYLIALCKYFYDLTTEEADKILHNVYRQEVVKEPVAKSAVNVPVIYQCRHCFTVYDEQYGDSENGIAPGTSFSQLPDAYHCPVCEAGKSEFQVVKPEVAKA</sequence>
<feature type="domain" description="Rubredoxin-like" evidence="6">
    <location>
        <begin position="438"/>
        <end position="489"/>
    </location>
</feature>
<keyword evidence="3" id="KW-0479">Metal-binding</keyword>
<dbReference type="RefSeq" id="WP_136579733.1">
    <property type="nucleotide sequence ID" value="NZ_STFF01000008.1"/>
</dbReference>
<gene>
    <name evidence="7" type="ORF">FAM09_24150</name>
</gene>
<evidence type="ECO:0000256" key="5">
    <source>
        <dbReference type="ARBA" id="ARBA00023004"/>
    </source>
</evidence>
<organism evidence="7 8">
    <name type="scientific">Niastella caeni</name>
    <dbReference type="NCBI Taxonomy" id="2569763"/>
    <lineage>
        <taxon>Bacteria</taxon>
        <taxon>Pseudomonadati</taxon>
        <taxon>Bacteroidota</taxon>
        <taxon>Chitinophagia</taxon>
        <taxon>Chitinophagales</taxon>
        <taxon>Chitinophagaceae</taxon>
        <taxon>Niastella</taxon>
    </lineage>
</organism>
<accession>A0A4S8HGH0</accession>
<dbReference type="GO" id="GO:0005506">
    <property type="term" value="F:iron ion binding"/>
    <property type="evidence" value="ECO:0007669"/>
    <property type="project" value="InterPro"/>
</dbReference>
<dbReference type="CDD" id="cd00730">
    <property type="entry name" value="rubredoxin"/>
    <property type="match status" value="1"/>
</dbReference>
<name>A0A4S8HGH0_9BACT</name>
<keyword evidence="8" id="KW-1185">Reference proteome</keyword>
<dbReference type="InterPro" id="IPR024934">
    <property type="entry name" value="Rubredoxin-like_dom"/>
</dbReference>
<dbReference type="Pfam" id="PF00301">
    <property type="entry name" value="Rubredoxin"/>
    <property type="match status" value="1"/>
</dbReference>
<dbReference type="SUPFAM" id="SSF57802">
    <property type="entry name" value="Rubredoxin-like"/>
    <property type="match status" value="1"/>
</dbReference>
<dbReference type="AlphaFoldDB" id="A0A4S8HGH0"/>
<reference evidence="7 8" key="1">
    <citation type="submission" date="2019-04" db="EMBL/GenBank/DDBJ databases">
        <title>Niastella caeni sp. nov., isolated from activated sludge.</title>
        <authorList>
            <person name="Sheng M."/>
        </authorList>
    </citation>
    <scope>NUCLEOTIDE SEQUENCE [LARGE SCALE GENOMIC DNA]</scope>
    <source>
        <strain evidence="7 8">HX-2-15</strain>
    </source>
</reference>
<dbReference type="PROSITE" id="PS50903">
    <property type="entry name" value="RUBREDOXIN_LIKE"/>
    <property type="match status" value="1"/>
</dbReference>
<evidence type="ECO:0000313" key="7">
    <source>
        <dbReference type="EMBL" id="THU34117.1"/>
    </source>
</evidence>
<keyword evidence="4" id="KW-0249">Electron transport</keyword>
<evidence type="ECO:0000256" key="4">
    <source>
        <dbReference type="ARBA" id="ARBA00022982"/>
    </source>
</evidence>
<comment type="cofactor">
    <cofactor evidence="1">
        <name>Fe(3+)</name>
        <dbReference type="ChEBI" id="CHEBI:29034"/>
    </cofactor>
</comment>
<protein>
    <submittedName>
        <fullName evidence="7">Rubredoxin</fullName>
    </submittedName>
</protein>
<dbReference type="InterPro" id="IPR024935">
    <property type="entry name" value="Rubredoxin_dom"/>
</dbReference>
<comment type="caution">
    <text evidence="7">The sequence shown here is derived from an EMBL/GenBank/DDBJ whole genome shotgun (WGS) entry which is preliminary data.</text>
</comment>
<evidence type="ECO:0000313" key="8">
    <source>
        <dbReference type="Proteomes" id="UP000306918"/>
    </source>
</evidence>
<dbReference type="GO" id="GO:0009055">
    <property type="term" value="F:electron transfer activity"/>
    <property type="evidence" value="ECO:0007669"/>
    <property type="project" value="TreeGrafter"/>
</dbReference>